<reference evidence="1 2" key="1">
    <citation type="submission" date="2015-05" db="EMBL/GenBank/DDBJ databases">
        <title>Draft genome sequence of Microvirga vignae strain BR3299, a novel nitrogen fixing bacteria isolated from Brazil semi-aired region.</title>
        <authorList>
            <person name="Zilli J.E."/>
            <person name="Passos S.R."/>
            <person name="Leite J."/>
            <person name="Baldani J.I."/>
            <person name="Xavier G.R."/>
            <person name="Rumjaneck N.G."/>
            <person name="Simoes-Araujo J.L."/>
        </authorList>
    </citation>
    <scope>NUCLEOTIDE SEQUENCE [LARGE SCALE GENOMIC DNA]</scope>
    <source>
        <strain evidence="1 2">BR3299</strain>
    </source>
</reference>
<evidence type="ECO:0000313" key="1">
    <source>
        <dbReference type="EMBL" id="KLK90439.1"/>
    </source>
</evidence>
<evidence type="ECO:0008006" key="3">
    <source>
        <dbReference type="Google" id="ProtNLM"/>
    </source>
</evidence>
<comment type="caution">
    <text evidence="1">The sequence shown here is derived from an EMBL/GenBank/DDBJ whole genome shotgun (WGS) entry which is preliminary data.</text>
</comment>
<evidence type="ECO:0000313" key="2">
    <source>
        <dbReference type="Proteomes" id="UP000035489"/>
    </source>
</evidence>
<accession>A0A0H1R5Z0</accession>
<protein>
    <recommendedName>
        <fullName evidence="3">Transposase</fullName>
    </recommendedName>
</protein>
<dbReference type="AlphaFoldDB" id="A0A0H1R5Z0"/>
<gene>
    <name evidence="1" type="ORF">AA309_25870</name>
</gene>
<dbReference type="Proteomes" id="UP000035489">
    <property type="component" value="Unassembled WGS sequence"/>
</dbReference>
<organism evidence="1 2">
    <name type="scientific">Microvirga vignae</name>
    <dbReference type="NCBI Taxonomy" id="1225564"/>
    <lineage>
        <taxon>Bacteria</taxon>
        <taxon>Pseudomonadati</taxon>
        <taxon>Pseudomonadota</taxon>
        <taxon>Alphaproteobacteria</taxon>
        <taxon>Hyphomicrobiales</taxon>
        <taxon>Methylobacteriaceae</taxon>
        <taxon>Microvirga</taxon>
    </lineage>
</organism>
<keyword evidence="2" id="KW-1185">Reference proteome</keyword>
<proteinExistence type="predicted"/>
<sequence length="151" mass="16946">MDMPSLRHNEQSLFGWTTPHRDASDMECSVPETAEGFAQSVIATICHASVTPSVGRHTFERCMRALEFGSTSRVGFRHPTKAAAIDQIWREREQLFRTYTASSDKLRFLSTLPGIGPVTKHSLARRLGLYGELRDKTALEKETTRRGSAHV</sequence>
<dbReference type="PATRIC" id="fig|1225564.3.peg.6754"/>
<name>A0A0H1R5Z0_9HYPH</name>
<dbReference type="EMBL" id="LCYG01000085">
    <property type="protein sequence ID" value="KLK90439.1"/>
    <property type="molecule type" value="Genomic_DNA"/>
</dbReference>